<name>A0A7H7_9CAUD</name>
<feature type="compositionally biased region" description="Low complexity" evidence="1">
    <location>
        <begin position="192"/>
        <end position="207"/>
    </location>
</feature>
<evidence type="ECO:0000313" key="2">
    <source>
        <dbReference type="EMBL" id="BAF36154.1"/>
    </source>
</evidence>
<feature type="compositionally biased region" description="Basic and acidic residues" evidence="1">
    <location>
        <begin position="175"/>
        <end position="188"/>
    </location>
</feature>
<organism evidence="2 3">
    <name type="scientific">Microcystis phage LMM01</name>
    <dbReference type="NCBI Taxonomy" id="2856824"/>
    <lineage>
        <taxon>Viruses</taxon>
        <taxon>Duplodnaviria</taxon>
        <taxon>Heunggongvirae</taxon>
        <taxon>Uroviricota</taxon>
        <taxon>Caudoviricetes</taxon>
        <taxon>Fukuivirus</taxon>
        <taxon>Fukuivirus LMM01</taxon>
    </lineage>
</organism>
<dbReference type="RefSeq" id="YP_851077.1">
    <property type="nucleotide sequence ID" value="NC_008562.1"/>
</dbReference>
<proteinExistence type="predicted"/>
<dbReference type="Proteomes" id="UP000001249">
    <property type="component" value="Segment"/>
</dbReference>
<sequence>MTRTQRTSTAKTSTGRSAIDAFKEQPKEEPVKALMLYSVAFSTKFSERIWSKTCADGTIRLVGTVTKINNLFHQGSPISNEMLAGLTVEVRVTPDQFETICDNIADMMGGGVSILFEVGEPSFSVLTVNGEEVNTITFYATSLEGMEVNKTAIGGLSFSSKDALNDFLSGARTQNADRQKRRQAERTSKLQAARAAADAARGNAEWAHAAPAESTNPMD</sequence>
<evidence type="ECO:0000313" key="3">
    <source>
        <dbReference type="Proteomes" id="UP000001249"/>
    </source>
</evidence>
<dbReference type="EMBL" id="AB231700">
    <property type="protein sequence ID" value="BAF36154.1"/>
    <property type="molecule type" value="Genomic_DNA"/>
</dbReference>
<accession>A0A7H7</accession>
<dbReference type="GeneID" id="4484318"/>
<keyword evidence="3" id="KW-1185">Reference proteome</keyword>
<reference evidence="3" key="1">
    <citation type="journal article" date="2008" name="J. Bacteriol.">
        <title>Ma-LMM01 infecting toxic Microcystis aeruginosa illuminates diverse cyanophage genome strategies.</title>
        <authorList>
            <person name="Yoshida T."/>
            <person name="Nagasaki K."/>
            <person name="Takashima Y."/>
            <person name="Shirai Y."/>
            <person name="Tomaru Y."/>
            <person name="Takao Y."/>
            <person name="Sakamoto S."/>
            <person name="Hiroishi S."/>
            <person name="Ogata H."/>
        </authorList>
    </citation>
    <scope>NUCLEOTIDE SEQUENCE</scope>
</reference>
<evidence type="ECO:0000256" key="1">
    <source>
        <dbReference type="SAM" id="MobiDB-lite"/>
    </source>
</evidence>
<protein>
    <submittedName>
        <fullName evidence="2">Uncharacterized protein</fullName>
    </submittedName>
</protein>
<dbReference type="KEGG" id="vg:4484318"/>
<feature type="region of interest" description="Disordered" evidence="1">
    <location>
        <begin position="171"/>
        <end position="219"/>
    </location>
</feature>